<keyword evidence="2" id="KW-0812">Transmembrane</keyword>
<organism evidence="3 4">
    <name type="scientific">Janibacter alkaliphilus</name>
    <dbReference type="NCBI Taxonomy" id="1069963"/>
    <lineage>
        <taxon>Bacteria</taxon>
        <taxon>Bacillati</taxon>
        <taxon>Actinomycetota</taxon>
        <taxon>Actinomycetes</taxon>
        <taxon>Micrococcales</taxon>
        <taxon>Intrasporangiaceae</taxon>
        <taxon>Janibacter</taxon>
    </lineage>
</organism>
<gene>
    <name evidence="3" type="ORF">BJY28_002582</name>
</gene>
<protein>
    <submittedName>
        <fullName evidence="3">UPF0716 protein FxsA</fullName>
    </submittedName>
</protein>
<keyword evidence="2" id="KW-0472">Membrane</keyword>
<keyword evidence="4" id="KW-1185">Reference proteome</keyword>
<feature type="compositionally biased region" description="Acidic residues" evidence="1">
    <location>
        <begin position="166"/>
        <end position="177"/>
    </location>
</feature>
<dbReference type="PANTHER" id="PTHR35335">
    <property type="entry name" value="UPF0716 PROTEIN FXSA"/>
    <property type="match status" value="1"/>
</dbReference>
<name>A0A852XBJ7_9MICO</name>
<dbReference type="NCBIfam" id="NF008528">
    <property type="entry name" value="PRK11463.1-2"/>
    <property type="match status" value="1"/>
</dbReference>
<comment type="caution">
    <text evidence="3">The sequence shown here is derived from an EMBL/GenBank/DDBJ whole genome shotgun (WGS) entry which is preliminary data.</text>
</comment>
<dbReference type="Pfam" id="PF04186">
    <property type="entry name" value="FxsA"/>
    <property type="match status" value="1"/>
</dbReference>
<feature type="transmembrane region" description="Helical" evidence="2">
    <location>
        <begin position="21"/>
        <end position="39"/>
    </location>
</feature>
<dbReference type="GO" id="GO:0016020">
    <property type="term" value="C:membrane"/>
    <property type="evidence" value="ECO:0007669"/>
    <property type="project" value="InterPro"/>
</dbReference>
<evidence type="ECO:0000256" key="1">
    <source>
        <dbReference type="SAM" id="MobiDB-lite"/>
    </source>
</evidence>
<sequence length="177" mass="19111">MREINASATNVGRRRRGRGPLLVLLGLLLLALLEIFVLIQVGEQVGALVTLLLLVGFSVLGVWLMRREGGRAWRELRRAVQAGETPSRQIADTILVVMGGPLLVLPGFVTDAVGLLLALPVTRPVFRPLLEASIARRVFLDLGTVRAKPSSSTSGRGSTRGRDTADEVIEGEIIDED</sequence>
<dbReference type="PANTHER" id="PTHR35335:SF1">
    <property type="entry name" value="UPF0716 PROTEIN FXSA"/>
    <property type="match status" value="1"/>
</dbReference>
<reference evidence="3 4" key="1">
    <citation type="submission" date="2020-07" db="EMBL/GenBank/DDBJ databases">
        <title>Sequencing the genomes of 1000 actinobacteria strains.</title>
        <authorList>
            <person name="Klenk H.-P."/>
        </authorList>
    </citation>
    <scope>NUCLEOTIDE SEQUENCE [LARGE SCALE GENOMIC DNA]</scope>
    <source>
        <strain evidence="3 4">DSM 24723</strain>
    </source>
</reference>
<dbReference type="InterPro" id="IPR007313">
    <property type="entry name" value="FxsA"/>
</dbReference>
<dbReference type="AlphaFoldDB" id="A0A852XBJ7"/>
<dbReference type="RefSeq" id="WP_343037108.1">
    <property type="nucleotide sequence ID" value="NZ_JACBZX010000001.1"/>
</dbReference>
<dbReference type="Proteomes" id="UP000592181">
    <property type="component" value="Unassembled WGS sequence"/>
</dbReference>
<keyword evidence="2" id="KW-1133">Transmembrane helix</keyword>
<feature type="transmembrane region" description="Helical" evidence="2">
    <location>
        <begin position="45"/>
        <end position="65"/>
    </location>
</feature>
<evidence type="ECO:0000256" key="2">
    <source>
        <dbReference type="SAM" id="Phobius"/>
    </source>
</evidence>
<feature type="region of interest" description="Disordered" evidence="1">
    <location>
        <begin position="147"/>
        <end position="177"/>
    </location>
</feature>
<evidence type="ECO:0000313" key="4">
    <source>
        <dbReference type="Proteomes" id="UP000592181"/>
    </source>
</evidence>
<dbReference type="EMBL" id="JACBZX010000001">
    <property type="protein sequence ID" value="NYG38113.1"/>
    <property type="molecule type" value="Genomic_DNA"/>
</dbReference>
<evidence type="ECO:0000313" key="3">
    <source>
        <dbReference type="EMBL" id="NYG38113.1"/>
    </source>
</evidence>
<proteinExistence type="predicted"/>
<accession>A0A852XBJ7</accession>